<protein>
    <submittedName>
        <fullName evidence="1">Uncharacterized protein</fullName>
    </submittedName>
</protein>
<gene>
    <name evidence="1" type="ORF">C8N46_110122</name>
</gene>
<name>A0A2T6BT70_9FLAO</name>
<comment type="caution">
    <text evidence="1">The sequence shown here is derived from an EMBL/GenBank/DDBJ whole genome shotgun (WGS) entry which is preliminary data.</text>
</comment>
<dbReference type="InterPro" id="IPR025387">
    <property type="entry name" value="DUF4299"/>
</dbReference>
<reference evidence="1 2" key="1">
    <citation type="submission" date="2018-04" db="EMBL/GenBank/DDBJ databases">
        <title>Genomic Encyclopedia of Archaeal and Bacterial Type Strains, Phase II (KMG-II): from individual species to whole genera.</title>
        <authorList>
            <person name="Goeker M."/>
        </authorList>
    </citation>
    <scope>NUCLEOTIDE SEQUENCE [LARGE SCALE GENOMIC DNA]</scope>
    <source>
        <strain evidence="1 2">DSM 25731</strain>
    </source>
</reference>
<evidence type="ECO:0000313" key="2">
    <source>
        <dbReference type="Proteomes" id="UP000244090"/>
    </source>
</evidence>
<dbReference type="AlphaFoldDB" id="A0A2T6BT70"/>
<sequence length="297" mass="34501">MSFHFYVKNNTPVTFSQVLTNKYVPKQVAIAYEKEKNEIIQGFSKLYIPLESSRGVVITKDDDEYDIELNTGASETDYYLATRVALALGELNNSDITDELGEIFSADGLQEEYTKKWAQEIESYGINALIHIIQEHSSSVQLNGCKRAYYFGEKMLQKLTNEQHLTEAEIAKNIVEDIKQLQFIEDIQKDIHVPTLMEADFIEGTQSFISVAPNFRLLLIKADCIILRNDEHLAKFDYEDFIELPKIKEKLHPIDEEQFIMESLSNHEYQKIIKQYIKALIAKEKPKKSKSKWKFWK</sequence>
<dbReference type="Pfam" id="PF14132">
    <property type="entry name" value="DUF4299"/>
    <property type="match status" value="1"/>
</dbReference>
<organism evidence="1 2">
    <name type="scientific">Kordia periserrulae</name>
    <dbReference type="NCBI Taxonomy" id="701523"/>
    <lineage>
        <taxon>Bacteria</taxon>
        <taxon>Pseudomonadati</taxon>
        <taxon>Bacteroidota</taxon>
        <taxon>Flavobacteriia</taxon>
        <taxon>Flavobacteriales</taxon>
        <taxon>Flavobacteriaceae</taxon>
        <taxon>Kordia</taxon>
    </lineage>
</organism>
<accession>A0A2T6BT70</accession>
<dbReference type="OrthoDB" id="1428850at2"/>
<dbReference type="EMBL" id="QBKT01000010">
    <property type="protein sequence ID" value="PTX59285.1"/>
    <property type="molecule type" value="Genomic_DNA"/>
</dbReference>
<dbReference type="RefSeq" id="WP_108116445.1">
    <property type="nucleotide sequence ID" value="NZ_QBKT01000010.1"/>
</dbReference>
<keyword evidence="2" id="KW-1185">Reference proteome</keyword>
<evidence type="ECO:0000313" key="1">
    <source>
        <dbReference type="EMBL" id="PTX59285.1"/>
    </source>
</evidence>
<proteinExistence type="predicted"/>
<dbReference type="Proteomes" id="UP000244090">
    <property type="component" value="Unassembled WGS sequence"/>
</dbReference>